<dbReference type="Pfam" id="PF00300">
    <property type="entry name" value="His_Phos_1"/>
    <property type="match status" value="1"/>
</dbReference>
<dbReference type="AlphaFoldDB" id="A0A938YEK2"/>
<dbReference type="Proteomes" id="UP000663792">
    <property type="component" value="Unassembled WGS sequence"/>
</dbReference>
<dbReference type="InterPro" id="IPR029033">
    <property type="entry name" value="His_PPase_superfam"/>
</dbReference>
<protein>
    <submittedName>
        <fullName evidence="1">Histidine phosphatase family protein</fullName>
    </submittedName>
</protein>
<evidence type="ECO:0000313" key="1">
    <source>
        <dbReference type="EMBL" id="MBM9468111.1"/>
    </source>
</evidence>
<comment type="caution">
    <text evidence="1">The sequence shown here is derived from an EMBL/GenBank/DDBJ whole genome shotgun (WGS) entry which is preliminary data.</text>
</comment>
<proteinExistence type="predicted"/>
<dbReference type="SUPFAM" id="SSF53254">
    <property type="entry name" value="Phosphoglycerate mutase-like"/>
    <property type="match status" value="1"/>
</dbReference>
<reference evidence="1" key="1">
    <citation type="submission" date="2021-01" db="EMBL/GenBank/DDBJ databases">
        <title>YIM 132084 draft genome.</title>
        <authorList>
            <person name="An D."/>
        </authorList>
    </citation>
    <scope>NUCLEOTIDE SEQUENCE</scope>
    <source>
        <strain evidence="1">YIM 132084</strain>
    </source>
</reference>
<keyword evidence="2" id="KW-1185">Reference proteome</keyword>
<accession>A0A938YEK2</accession>
<dbReference type="InterPro" id="IPR013078">
    <property type="entry name" value="His_Pase_superF_clade-1"/>
</dbReference>
<dbReference type="EMBL" id="JAERWK010000016">
    <property type="protein sequence ID" value="MBM9468111.1"/>
    <property type="molecule type" value="Genomic_DNA"/>
</dbReference>
<sequence length="208" mass="21920">MISRLLVVAAGPTEALRRGRFPSPDDELDWPDTSPEHPVRMHPALLGGRAAPVGPTGWCGPERSCRQTAARLGWTPAPDDALAGPDPGQWRGIDLRTLSEQHAEHLAAWAADPGVAPPGGESRHDTAARMARWAGARSTIGTDGPTDRTAVVLATPPAARTLVQVLMDGVEGAGAPVDVEPAALAVLTRSVSRWSLRALLPWPLWSAA</sequence>
<dbReference type="RefSeq" id="WP_205261066.1">
    <property type="nucleotide sequence ID" value="NZ_JAERWK010000016.1"/>
</dbReference>
<organism evidence="1 2">
    <name type="scientific">Nakamurella leprariae</name>
    <dbReference type="NCBI Taxonomy" id="2803911"/>
    <lineage>
        <taxon>Bacteria</taxon>
        <taxon>Bacillati</taxon>
        <taxon>Actinomycetota</taxon>
        <taxon>Actinomycetes</taxon>
        <taxon>Nakamurellales</taxon>
        <taxon>Nakamurellaceae</taxon>
        <taxon>Nakamurella</taxon>
    </lineage>
</organism>
<name>A0A938YEK2_9ACTN</name>
<evidence type="ECO:0000313" key="2">
    <source>
        <dbReference type="Proteomes" id="UP000663792"/>
    </source>
</evidence>
<dbReference type="Gene3D" id="3.40.50.1240">
    <property type="entry name" value="Phosphoglycerate mutase-like"/>
    <property type="match status" value="1"/>
</dbReference>
<gene>
    <name evidence="1" type="ORF">JL106_12565</name>
</gene>